<evidence type="ECO:0000313" key="5">
    <source>
        <dbReference type="Proteomes" id="UP001595772"/>
    </source>
</evidence>
<proteinExistence type="inferred from homology"/>
<dbReference type="RefSeq" id="WP_379497682.1">
    <property type="nucleotide sequence ID" value="NZ_JBHSAO010000011.1"/>
</dbReference>
<sequence>MRTIAFMQDGREKLGVVTNRGVLDVELAAERFDQLKMNPSQPQTVMNLIKGGSAARNALEALTELAIAEQDESVFLQEEEIQYLPSVTNPEKILCVGLNYKNHADGSKMELPEKPIIFSKFKNALCAHQEEISLSDNANQFDYEAELAIVIGKTGKYIEQEDALSYVYGYTIGNDFSARDLQFASSQWLLGKNGDKFCPLGPELVTADEIENPQNLKIKTYINNEIRQDGCTKDMIFPCDEIISYISKHMTLQPGDVILTGTPEGVVMEKEKHEQQWLKSGDNIKIEIERLGKIENNLK</sequence>
<name>A0ABV8GZ85_9BACI</name>
<organism evidence="4 5">
    <name type="scientific">Oceanobacillus longus</name>
    <dbReference type="NCBI Taxonomy" id="930120"/>
    <lineage>
        <taxon>Bacteria</taxon>
        <taxon>Bacillati</taxon>
        <taxon>Bacillota</taxon>
        <taxon>Bacilli</taxon>
        <taxon>Bacillales</taxon>
        <taxon>Bacillaceae</taxon>
        <taxon>Oceanobacillus</taxon>
    </lineage>
</organism>
<dbReference type="Gene3D" id="3.90.850.10">
    <property type="entry name" value="Fumarylacetoacetase-like, C-terminal domain"/>
    <property type="match status" value="1"/>
</dbReference>
<keyword evidence="4" id="KW-0378">Hydrolase</keyword>
<keyword evidence="5" id="KW-1185">Reference proteome</keyword>
<reference evidence="5" key="1">
    <citation type="journal article" date="2019" name="Int. J. Syst. Evol. Microbiol.">
        <title>The Global Catalogue of Microorganisms (GCM) 10K type strain sequencing project: providing services to taxonomists for standard genome sequencing and annotation.</title>
        <authorList>
            <consortium name="The Broad Institute Genomics Platform"/>
            <consortium name="The Broad Institute Genome Sequencing Center for Infectious Disease"/>
            <person name="Wu L."/>
            <person name="Ma J."/>
        </authorList>
    </citation>
    <scope>NUCLEOTIDE SEQUENCE [LARGE SCALE GENOMIC DNA]</scope>
    <source>
        <strain evidence="5">IBRC-M 10703</strain>
    </source>
</reference>
<dbReference type="EMBL" id="JBHSAO010000011">
    <property type="protein sequence ID" value="MFC4025192.1"/>
    <property type="molecule type" value="Genomic_DNA"/>
</dbReference>
<evidence type="ECO:0000259" key="3">
    <source>
        <dbReference type="Pfam" id="PF01557"/>
    </source>
</evidence>
<accession>A0ABV8GZ85</accession>
<dbReference type="PANTHER" id="PTHR42796">
    <property type="entry name" value="FUMARYLACETOACETATE HYDROLASE DOMAIN-CONTAINING PROTEIN 2A-RELATED"/>
    <property type="match status" value="1"/>
</dbReference>
<comment type="caution">
    <text evidence="4">The sequence shown here is derived from an EMBL/GenBank/DDBJ whole genome shotgun (WGS) entry which is preliminary data.</text>
</comment>
<evidence type="ECO:0000256" key="2">
    <source>
        <dbReference type="ARBA" id="ARBA00022723"/>
    </source>
</evidence>
<evidence type="ECO:0000256" key="1">
    <source>
        <dbReference type="ARBA" id="ARBA00010211"/>
    </source>
</evidence>
<dbReference type="Proteomes" id="UP001595772">
    <property type="component" value="Unassembled WGS sequence"/>
</dbReference>
<evidence type="ECO:0000313" key="4">
    <source>
        <dbReference type="EMBL" id="MFC4025192.1"/>
    </source>
</evidence>
<dbReference type="PANTHER" id="PTHR42796:SF4">
    <property type="entry name" value="FUMARYLACETOACETATE HYDROLASE DOMAIN-CONTAINING PROTEIN 2A"/>
    <property type="match status" value="1"/>
</dbReference>
<dbReference type="Pfam" id="PF01557">
    <property type="entry name" value="FAA_hydrolase"/>
    <property type="match status" value="1"/>
</dbReference>
<comment type="similarity">
    <text evidence="1">Belongs to the FAH family.</text>
</comment>
<feature type="domain" description="Fumarylacetoacetase-like C-terminal" evidence="3">
    <location>
        <begin position="92"/>
        <end position="298"/>
    </location>
</feature>
<keyword evidence="2" id="KW-0479">Metal-binding</keyword>
<dbReference type="SUPFAM" id="SSF56529">
    <property type="entry name" value="FAH"/>
    <property type="match status" value="1"/>
</dbReference>
<protein>
    <submittedName>
        <fullName evidence="4">Fumarylacetoacetate hydrolase family protein</fullName>
    </submittedName>
</protein>
<dbReference type="InterPro" id="IPR051121">
    <property type="entry name" value="FAH"/>
</dbReference>
<gene>
    <name evidence="4" type="ORF">ACFOUV_15460</name>
</gene>
<dbReference type="InterPro" id="IPR011234">
    <property type="entry name" value="Fumarylacetoacetase-like_C"/>
</dbReference>
<dbReference type="GO" id="GO:0016787">
    <property type="term" value="F:hydrolase activity"/>
    <property type="evidence" value="ECO:0007669"/>
    <property type="project" value="UniProtKB-KW"/>
</dbReference>
<dbReference type="InterPro" id="IPR036663">
    <property type="entry name" value="Fumarylacetoacetase_C_sf"/>
</dbReference>